<sequence length="262" mass="29618">MMMLQNLQSNFSFLVLIFSIQWLLVTVFCVDNYSRGDFPPGFVFGAGTSAYQVEGAAFEDGRTPSIWDTFAHAGFVSQIFSILLLYCHMNFKFLLPGFSGGANGDIACDVYHKYKDDVQLMVDTGLEAYKFSISWSRLIPGGRGPVNPKGLQFYNNYIDELISHVEFSFDFRKDFTAYAEVCFKEFGDRVMYWTTINEANTYAIGGYDNGFAPPGRCSLPFAVNCSRGNSSTEPYMVVHNTLLVHSSAMKLYRRNYKVKILI</sequence>
<reference evidence="4" key="1">
    <citation type="submission" date="2023-08" db="EMBL/GenBank/DDBJ databases">
        <title>A de novo genome assembly of Solanum verrucosum Schlechtendal, a Mexican diploid species geographically isolated from the other diploid A-genome species in potato relatives.</title>
        <authorList>
            <person name="Hosaka K."/>
        </authorList>
    </citation>
    <scope>NUCLEOTIDE SEQUENCE</scope>
    <source>
        <tissue evidence="4">Young leaves</tissue>
    </source>
</reference>
<dbReference type="InterPro" id="IPR017853">
    <property type="entry name" value="GH"/>
</dbReference>
<protein>
    <submittedName>
        <fullName evidence="4">Uncharacterized protein</fullName>
    </submittedName>
</protein>
<gene>
    <name evidence="4" type="ORF">MTR67_041002</name>
</gene>
<proteinExistence type="inferred from homology"/>
<dbReference type="PROSITE" id="PS00653">
    <property type="entry name" value="GLYCOSYL_HYDROL_F1_2"/>
    <property type="match status" value="1"/>
</dbReference>
<dbReference type="GO" id="GO:0005975">
    <property type="term" value="P:carbohydrate metabolic process"/>
    <property type="evidence" value="ECO:0007669"/>
    <property type="project" value="InterPro"/>
</dbReference>
<dbReference type="InterPro" id="IPR033132">
    <property type="entry name" value="GH_1_N_CS"/>
</dbReference>
<evidence type="ECO:0000256" key="2">
    <source>
        <dbReference type="ARBA" id="ARBA00022801"/>
    </source>
</evidence>
<dbReference type="SUPFAM" id="SSF51445">
    <property type="entry name" value="(Trans)glycosidases"/>
    <property type="match status" value="1"/>
</dbReference>
<dbReference type="AlphaFoldDB" id="A0AAF0UJZ3"/>
<dbReference type="Pfam" id="PF00232">
    <property type="entry name" value="Glyco_hydro_1"/>
    <property type="match status" value="2"/>
</dbReference>
<comment type="similarity">
    <text evidence="1 3">Belongs to the glycosyl hydrolase 1 family.</text>
</comment>
<dbReference type="Gene3D" id="3.20.20.80">
    <property type="entry name" value="Glycosidases"/>
    <property type="match status" value="2"/>
</dbReference>
<evidence type="ECO:0000256" key="3">
    <source>
        <dbReference type="RuleBase" id="RU003690"/>
    </source>
</evidence>
<evidence type="ECO:0000256" key="1">
    <source>
        <dbReference type="ARBA" id="ARBA00010838"/>
    </source>
</evidence>
<evidence type="ECO:0000313" key="5">
    <source>
        <dbReference type="Proteomes" id="UP001234989"/>
    </source>
</evidence>
<name>A0AAF0UJZ3_SOLVR</name>
<dbReference type="Proteomes" id="UP001234989">
    <property type="component" value="Chromosome 9"/>
</dbReference>
<organism evidence="4 5">
    <name type="scientific">Solanum verrucosum</name>
    <dbReference type="NCBI Taxonomy" id="315347"/>
    <lineage>
        <taxon>Eukaryota</taxon>
        <taxon>Viridiplantae</taxon>
        <taxon>Streptophyta</taxon>
        <taxon>Embryophyta</taxon>
        <taxon>Tracheophyta</taxon>
        <taxon>Spermatophyta</taxon>
        <taxon>Magnoliopsida</taxon>
        <taxon>eudicotyledons</taxon>
        <taxon>Gunneridae</taxon>
        <taxon>Pentapetalae</taxon>
        <taxon>asterids</taxon>
        <taxon>lamiids</taxon>
        <taxon>Solanales</taxon>
        <taxon>Solanaceae</taxon>
        <taxon>Solanoideae</taxon>
        <taxon>Solaneae</taxon>
        <taxon>Solanum</taxon>
    </lineage>
</organism>
<keyword evidence="5" id="KW-1185">Reference proteome</keyword>
<keyword evidence="2" id="KW-0378">Hydrolase</keyword>
<dbReference type="PANTHER" id="PTHR10353:SF29">
    <property type="entry name" value="BETA-GLUCOSIDASE 11"/>
    <property type="match status" value="1"/>
</dbReference>
<dbReference type="PANTHER" id="PTHR10353">
    <property type="entry name" value="GLYCOSYL HYDROLASE"/>
    <property type="match status" value="1"/>
</dbReference>
<evidence type="ECO:0000313" key="4">
    <source>
        <dbReference type="EMBL" id="WMV47617.1"/>
    </source>
</evidence>
<dbReference type="EMBL" id="CP133620">
    <property type="protein sequence ID" value="WMV47617.1"/>
    <property type="molecule type" value="Genomic_DNA"/>
</dbReference>
<accession>A0AAF0UJZ3</accession>
<dbReference type="InterPro" id="IPR001360">
    <property type="entry name" value="Glyco_hydro_1"/>
</dbReference>
<dbReference type="GO" id="GO:0008422">
    <property type="term" value="F:beta-glucosidase activity"/>
    <property type="evidence" value="ECO:0007669"/>
    <property type="project" value="TreeGrafter"/>
</dbReference>